<comment type="cofactor">
    <cofactor evidence="1 10">
        <name>Mg(2+)</name>
        <dbReference type="ChEBI" id="CHEBI:18420"/>
    </cofactor>
</comment>
<dbReference type="InterPro" id="IPR033129">
    <property type="entry name" value="PEPCASE_His_AS"/>
</dbReference>
<dbReference type="InterPro" id="IPR015813">
    <property type="entry name" value="Pyrv/PenolPyrv_kinase-like_dom"/>
</dbReference>
<dbReference type="Pfam" id="PF00311">
    <property type="entry name" value="PEPcase"/>
    <property type="match status" value="1"/>
</dbReference>
<keyword evidence="13" id="KW-0670">Pyruvate</keyword>
<comment type="catalytic activity">
    <reaction evidence="9 10">
        <text>oxaloacetate + phosphate = phosphoenolpyruvate + hydrogencarbonate</text>
        <dbReference type="Rhea" id="RHEA:28370"/>
        <dbReference type="ChEBI" id="CHEBI:16452"/>
        <dbReference type="ChEBI" id="CHEBI:17544"/>
        <dbReference type="ChEBI" id="CHEBI:43474"/>
        <dbReference type="ChEBI" id="CHEBI:58702"/>
        <dbReference type="EC" id="4.1.1.31"/>
    </reaction>
</comment>
<evidence type="ECO:0000256" key="10">
    <source>
        <dbReference type="HAMAP-Rule" id="MF_00595"/>
    </source>
</evidence>
<comment type="similarity">
    <text evidence="3 10">Belongs to the PEPCase type 1 family.</text>
</comment>
<evidence type="ECO:0000256" key="11">
    <source>
        <dbReference type="PROSITE-ProRule" id="PRU10111"/>
    </source>
</evidence>
<evidence type="ECO:0000313" key="13">
    <source>
        <dbReference type="EMBL" id="KPC49423.1"/>
    </source>
</evidence>
<sequence length="920" mass="102796">MSSVLEPIAVNKDQPLARDLDTLAEVLASTIREQTGNAAADQIGAIRDLAIRYVEGRDPEASATLARTLSSLDLTSAMALVRAFSYFSHLSNIAEDLHHNRRRRVHKMQGSTAQRGSIAAAIDALLARDVKPAEILALLGETLIAPVLTAHPTEVKRKTILECHRAISDLLQARDRYPLTTEELRANHEALERVVLTLWQTREIRTFKLTVQDEIENGSAYFRNTFLHEVPRLYLDLEDRLSELTNTKVELPNFYHVGSWIGGDRDGNPFVTGDVLRYAVSRQSGIALDYYYQQCSKLESELSMSTRLVQVDQSLQALAEQANEDQRKSEEPYRLAVGHVRARIFATAVKIGKFHHQLHDVARAPEYESADELAHDLEVISNSLKSHGAAKLANGRLRRLQRALSVFGFYLAPVDMRQHANMHEKAVAELFEKAGLENYMRLDEASRRVVLLRELASPRPLICPYLEYSPEVQKELDIFSAAAELQARYGESVLPNYIISNCESASDLLEVALLMNEVGLIQLAPAVKARINIIPLFETIGDLRACGQIMGDLFALPQWRQIVAGRDMVQEVMLGYSDSNKDGGYLTSNWELYKAELNLVKVFEAAGVKMRLFHGRGGTVGRGGGPAFDAIVAQPVGSVAGQIRITEQGEVIASKFADREVGRRNLEIMIAATLEASFPTEAQATVDTPERHKLAERLSLRAYQAYRDLVYATPDFITYFREATPINEIPNLNIGSRPAARKNTNSIADLRAIPWVFSWSQCRLMLPGWFGFGTAIAEYLAETGETGLAVLREQYKEWPFFQVTISNMEMVLAKSDIAIAARYSELVRDQDLARRIFGRIKEEWQRAVDAVMAITEHSTLLGDNPLLARSLDNRLPYLDPLNHLQVELLKRLRAGDESEDLQHAVHLTINGIAAGLRNSG</sequence>
<dbReference type="GO" id="GO:0005829">
    <property type="term" value="C:cytosol"/>
    <property type="evidence" value="ECO:0007669"/>
    <property type="project" value="TreeGrafter"/>
</dbReference>
<dbReference type="EC" id="4.1.1.31" evidence="4 10"/>
<comment type="function">
    <text evidence="2 10">Forms oxaloacetate, a four-carbon dicarboxylic acid source for the tricarboxylic acid cycle.</text>
</comment>
<dbReference type="PANTHER" id="PTHR30523">
    <property type="entry name" value="PHOSPHOENOLPYRUVATE CARBOXYLASE"/>
    <property type="match status" value="1"/>
</dbReference>
<dbReference type="InterPro" id="IPR021135">
    <property type="entry name" value="PEP_COase"/>
</dbReference>
<dbReference type="PANTHER" id="PTHR30523:SF6">
    <property type="entry name" value="PHOSPHOENOLPYRUVATE CARBOXYLASE"/>
    <property type="match status" value="1"/>
</dbReference>
<dbReference type="GO" id="GO:0000287">
    <property type="term" value="F:magnesium ion binding"/>
    <property type="evidence" value="ECO:0007669"/>
    <property type="project" value="UniProtKB-UniRule"/>
</dbReference>
<dbReference type="InterPro" id="IPR022805">
    <property type="entry name" value="PEP_COase_bac/pln-type"/>
</dbReference>
<keyword evidence="7 10" id="KW-0456">Lyase</keyword>
<dbReference type="RefSeq" id="WP_053939770.1">
    <property type="nucleotide sequence ID" value="NZ_LAQT01000037.1"/>
</dbReference>
<dbReference type="SUPFAM" id="SSF51621">
    <property type="entry name" value="Phosphoenolpyruvate/pyruvate domain"/>
    <property type="match status" value="1"/>
</dbReference>
<dbReference type="PRINTS" id="PR00150">
    <property type="entry name" value="PEPCARBXLASE"/>
</dbReference>
<dbReference type="GO" id="GO:0008964">
    <property type="term" value="F:phosphoenolpyruvate carboxylase activity"/>
    <property type="evidence" value="ECO:0007669"/>
    <property type="project" value="UniProtKB-UniRule"/>
</dbReference>
<dbReference type="PATRIC" id="fig|857265.3.peg.4309"/>
<feature type="active site" evidence="10 12">
    <location>
        <position position="581"/>
    </location>
</feature>
<feature type="active site" evidence="10 11">
    <location>
        <position position="151"/>
    </location>
</feature>
<dbReference type="Gene3D" id="1.20.1440.90">
    <property type="entry name" value="Phosphoenolpyruvate/pyruvate domain"/>
    <property type="match status" value="1"/>
</dbReference>
<proteinExistence type="inferred from homology"/>
<dbReference type="NCBIfam" id="NF000584">
    <property type="entry name" value="PRK00009.1"/>
    <property type="match status" value="1"/>
</dbReference>
<dbReference type="Proteomes" id="UP000037939">
    <property type="component" value="Unassembled WGS sequence"/>
</dbReference>
<name>A0A0N1JRE2_9NEIS</name>
<evidence type="ECO:0000256" key="7">
    <source>
        <dbReference type="ARBA" id="ARBA00023239"/>
    </source>
</evidence>
<dbReference type="PROSITE" id="PS00781">
    <property type="entry name" value="PEPCASE_1"/>
    <property type="match status" value="1"/>
</dbReference>
<keyword evidence="8 10" id="KW-0120">Carbon dioxide fixation</keyword>
<evidence type="ECO:0000256" key="3">
    <source>
        <dbReference type="ARBA" id="ARBA00008346"/>
    </source>
</evidence>
<evidence type="ECO:0000256" key="2">
    <source>
        <dbReference type="ARBA" id="ARBA00003670"/>
    </source>
</evidence>
<evidence type="ECO:0000313" key="14">
    <source>
        <dbReference type="Proteomes" id="UP000037939"/>
    </source>
</evidence>
<dbReference type="GO" id="GO:0006099">
    <property type="term" value="P:tricarboxylic acid cycle"/>
    <property type="evidence" value="ECO:0007669"/>
    <property type="project" value="InterPro"/>
</dbReference>
<evidence type="ECO:0000256" key="1">
    <source>
        <dbReference type="ARBA" id="ARBA00001946"/>
    </source>
</evidence>
<dbReference type="PROSITE" id="PS00393">
    <property type="entry name" value="PEPCASE_2"/>
    <property type="match status" value="1"/>
</dbReference>
<evidence type="ECO:0000256" key="6">
    <source>
        <dbReference type="ARBA" id="ARBA00022842"/>
    </source>
</evidence>
<comment type="subunit">
    <text evidence="10">Homotetramer.</text>
</comment>
<dbReference type="GO" id="GO:0015977">
    <property type="term" value="P:carbon fixation"/>
    <property type="evidence" value="ECO:0007669"/>
    <property type="project" value="UniProtKB-UniRule"/>
</dbReference>
<dbReference type="InterPro" id="IPR018129">
    <property type="entry name" value="PEP_COase_Lys_AS"/>
</dbReference>
<evidence type="ECO:0000256" key="8">
    <source>
        <dbReference type="ARBA" id="ARBA00023300"/>
    </source>
</evidence>
<dbReference type="HAMAP" id="MF_00595">
    <property type="entry name" value="PEPcase_type1"/>
    <property type="match status" value="1"/>
</dbReference>
<keyword evidence="6 10" id="KW-0460">Magnesium</keyword>
<reference evidence="13 14" key="1">
    <citation type="submission" date="2015-07" db="EMBL/GenBank/DDBJ databases">
        <title>Draft genome sequence of the Amantichitinum ursilacus IGB-41, a new chitin-degrading bacterium.</title>
        <authorList>
            <person name="Kirstahler P."/>
            <person name="Guenther M."/>
            <person name="Grumaz C."/>
            <person name="Rupp S."/>
            <person name="Zibek S."/>
            <person name="Sohn K."/>
        </authorList>
    </citation>
    <scope>NUCLEOTIDE SEQUENCE [LARGE SCALE GENOMIC DNA]</scope>
    <source>
        <strain evidence="13 14">IGB-41</strain>
    </source>
</reference>
<accession>A0A0N1JRE2</accession>
<dbReference type="STRING" id="857265.WG78_21055"/>
<dbReference type="OrthoDB" id="9768133at2"/>
<dbReference type="AlphaFoldDB" id="A0A0N1JRE2"/>
<evidence type="ECO:0000256" key="12">
    <source>
        <dbReference type="PROSITE-ProRule" id="PRU10112"/>
    </source>
</evidence>
<evidence type="ECO:0000256" key="4">
    <source>
        <dbReference type="ARBA" id="ARBA00012305"/>
    </source>
</evidence>
<dbReference type="GO" id="GO:0006107">
    <property type="term" value="P:oxaloacetate metabolic process"/>
    <property type="evidence" value="ECO:0007669"/>
    <property type="project" value="UniProtKB-UniRule"/>
</dbReference>
<protein>
    <recommendedName>
        <fullName evidence="5 10">Phosphoenolpyruvate carboxylase</fullName>
        <shortName evidence="10">PEPC</shortName>
        <shortName evidence="10">PEPCase</shortName>
        <ecNumber evidence="4 10">4.1.1.31</ecNumber>
    </recommendedName>
</protein>
<dbReference type="EMBL" id="LAQT01000037">
    <property type="protein sequence ID" value="KPC49423.1"/>
    <property type="molecule type" value="Genomic_DNA"/>
</dbReference>
<gene>
    <name evidence="10 13" type="primary">ppc</name>
    <name evidence="13" type="ORF">WG78_21055</name>
</gene>
<keyword evidence="14" id="KW-1185">Reference proteome</keyword>
<evidence type="ECO:0000256" key="5">
    <source>
        <dbReference type="ARBA" id="ARBA00022419"/>
    </source>
</evidence>
<evidence type="ECO:0000256" key="9">
    <source>
        <dbReference type="ARBA" id="ARBA00048995"/>
    </source>
</evidence>
<comment type="caution">
    <text evidence="13">The sequence shown here is derived from an EMBL/GenBank/DDBJ whole genome shotgun (WGS) entry which is preliminary data.</text>
</comment>
<organism evidence="13 14">
    <name type="scientific">Amantichitinum ursilacus</name>
    <dbReference type="NCBI Taxonomy" id="857265"/>
    <lineage>
        <taxon>Bacteria</taxon>
        <taxon>Pseudomonadati</taxon>
        <taxon>Pseudomonadota</taxon>
        <taxon>Betaproteobacteria</taxon>
        <taxon>Neisseriales</taxon>
        <taxon>Chitinibacteraceae</taxon>
        <taxon>Amantichitinum</taxon>
    </lineage>
</organism>